<organism evidence="2 3">
    <name type="scientific">Amycolatopsis speibonae</name>
    <dbReference type="NCBI Taxonomy" id="1450224"/>
    <lineage>
        <taxon>Bacteria</taxon>
        <taxon>Bacillati</taxon>
        <taxon>Actinomycetota</taxon>
        <taxon>Actinomycetes</taxon>
        <taxon>Pseudonocardiales</taxon>
        <taxon>Pseudonocardiaceae</taxon>
        <taxon>Amycolatopsis</taxon>
    </lineage>
</organism>
<evidence type="ECO:0000256" key="1">
    <source>
        <dbReference type="SAM" id="MobiDB-lite"/>
    </source>
</evidence>
<sequence length="381" mass="42361">MPVSRGRKPKKHKKTKKPKSPLVGEPVSFPHWFDEAIENIFNGISGLLVCETARDLEQATCALLGAELKRALDEEYDGLNLDRFFAALVGDVSVLSKTEPSEALWRFLHGLLAISAPGVVPMLRSSITRVKAASEPASLSEWPTALRNIEATGEVWETRDVYGTRLAVIAAYSYPGVYLFDVDMSGLCAVADGGVYDDVEQAFEAWRKKIGDEAVDAAPRAVTDVGRLTGLVGCDFMVIGDESPAALDNWYRAQRRFEDLEAALKKRKTPLPPRRSFFDDADPAEMARPFAAWHIERYGNEPDPVIVEDLAEEWMGGLVPDTRFSASPDRIRYYQDVIGDWRDHPHRPVAQALLPKWVRWLGERAGLPSPLVEGMVVKATK</sequence>
<evidence type="ECO:0000313" key="3">
    <source>
        <dbReference type="Proteomes" id="UP001595645"/>
    </source>
</evidence>
<feature type="region of interest" description="Disordered" evidence="1">
    <location>
        <begin position="1"/>
        <end position="23"/>
    </location>
</feature>
<evidence type="ECO:0000313" key="2">
    <source>
        <dbReference type="EMBL" id="MFC3449393.1"/>
    </source>
</evidence>
<keyword evidence="3" id="KW-1185">Reference proteome</keyword>
<dbReference type="Proteomes" id="UP001595645">
    <property type="component" value="Unassembled WGS sequence"/>
</dbReference>
<protein>
    <submittedName>
        <fullName evidence="2">Uncharacterized protein</fullName>
    </submittedName>
</protein>
<feature type="compositionally biased region" description="Basic residues" evidence="1">
    <location>
        <begin position="1"/>
        <end position="19"/>
    </location>
</feature>
<gene>
    <name evidence="2" type="ORF">ACFOSH_08115</name>
</gene>
<reference evidence="3" key="1">
    <citation type="journal article" date="2019" name="Int. J. Syst. Evol. Microbiol.">
        <title>The Global Catalogue of Microorganisms (GCM) 10K type strain sequencing project: providing services to taxonomists for standard genome sequencing and annotation.</title>
        <authorList>
            <consortium name="The Broad Institute Genomics Platform"/>
            <consortium name="The Broad Institute Genome Sequencing Center for Infectious Disease"/>
            <person name="Wu L."/>
            <person name="Ma J."/>
        </authorList>
    </citation>
    <scope>NUCLEOTIDE SEQUENCE [LARGE SCALE GENOMIC DNA]</scope>
    <source>
        <strain evidence="3">CGMCC 4.7676</strain>
    </source>
</reference>
<accession>A0ABV7NRG5</accession>
<dbReference type="EMBL" id="JBHRWK010000014">
    <property type="protein sequence ID" value="MFC3449393.1"/>
    <property type="molecule type" value="Genomic_DNA"/>
</dbReference>
<proteinExistence type="predicted"/>
<name>A0ABV7NRG5_9PSEU</name>
<comment type="caution">
    <text evidence="2">The sequence shown here is derived from an EMBL/GenBank/DDBJ whole genome shotgun (WGS) entry which is preliminary data.</text>
</comment>
<dbReference type="RefSeq" id="WP_378238093.1">
    <property type="nucleotide sequence ID" value="NZ_JBHRWK010000014.1"/>
</dbReference>